<dbReference type="Pfam" id="PF13727">
    <property type="entry name" value="CoA_binding_3"/>
    <property type="match status" value="1"/>
</dbReference>
<keyword evidence="5 7" id="KW-1133">Transmembrane helix</keyword>
<gene>
    <name evidence="10" type="ORF">DW191_09960</name>
    <name evidence="9" type="ORF">DW986_17660</name>
</gene>
<dbReference type="Gene3D" id="3.40.50.720">
    <property type="entry name" value="NAD(P)-binding Rossmann-like Domain"/>
    <property type="match status" value="1"/>
</dbReference>
<dbReference type="AlphaFoldDB" id="A0A3R6E9R8"/>
<dbReference type="GO" id="GO:0016780">
    <property type="term" value="F:phosphotransferase activity, for other substituted phosphate groups"/>
    <property type="evidence" value="ECO:0007669"/>
    <property type="project" value="TreeGrafter"/>
</dbReference>
<evidence type="ECO:0000313" key="9">
    <source>
        <dbReference type="EMBL" id="RGZ43814.1"/>
    </source>
</evidence>
<evidence type="ECO:0000313" key="11">
    <source>
        <dbReference type="Proteomes" id="UP000283732"/>
    </source>
</evidence>
<comment type="caution">
    <text evidence="10">The sequence shown here is derived from an EMBL/GenBank/DDBJ whole genome shotgun (WGS) entry which is preliminary data.</text>
</comment>
<keyword evidence="3 10" id="KW-0808">Transferase</keyword>
<evidence type="ECO:0000313" key="10">
    <source>
        <dbReference type="EMBL" id="RHH77858.1"/>
    </source>
</evidence>
<sequence length="467" mass="53854">MKKSKQAGKYILSDFISASIAWLLFNILRYEVLFVINEGTDSLLDYLQYPGVLTGQFVIPFFWLVLYYFSGYYNKPFGKSRLTELFSTFITVLIGTIFVFFALLLDDIPRSINVYYKLFFGMFGLQFFITYIPRLLITQNGVKKIKNREWAMNVLIVGAGGKAVRIAHDLYRLGYDICGFVSEDGRTPVKVDRNQVLGTVEDIPVLMEKETVDEIVLAVESKNNKVLLGVLYSLYRYKRPIKVLADRFNMLSKIQLRTIRGIPLVDVTDNNFSPAEQNIKLFLDKVCSAVALLLLSPLFVYIAWRVKKDSPGPVFFRQERIGYLGQPFGMYKFRTMYVNAEENGPSLSSEDDPRVTPFGRIMRKYRLDELPQFWNVLKGDMSLVGPRPERKYFIDEIVKMAPYYYLLHNVRPGITSLGMVKYGYAASVDKMVERMEYDILYYENMSLTLDLTILIYTVKTVLTGKGI</sequence>
<evidence type="ECO:0000256" key="5">
    <source>
        <dbReference type="ARBA" id="ARBA00022989"/>
    </source>
</evidence>
<evidence type="ECO:0000256" key="6">
    <source>
        <dbReference type="ARBA" id="ARBA00023136"/>
    </source>
</evidence>
<dbReference type="GO" id="GO:0016020">
    <property type="term" value="C:membrane"/>
    <property type="evidence" value="ECO:0007669"/>
    <property type="project" value="UniProtKB-SubCell"/>
</dbReference>
<keyword evidence="6 7" id="KW-0472">Membrane</keyword>
<evidence type="ECO:0000256" key="4">
    <source>
        <dbReference type="ARBA" id="ARBA00022692"/>
    </source>
</evidence>
<feature type="transmembrane region" description="Helical" evidence="7">
    <location>
        <begin position="7"/>
        <end position="28"/>
    </location>
</feature>
<accession>A0A3R6E9R8</accession>
<organism evidence="10 11">
    <name type="scientific">Parabacteroides merdae</name>
    <dbReference type="NCBI Taxonomy" id="46503"/>
    <lineage>
        <taxon>Bacteria</taxon>
        <taxon>Pseudomonadati</taxon>
        <taxon>Bacteroidota</taxon>
        <taxon>Bacteroidia</taxon>
        <taxon>Bacteroidales</taxon>
        <taxon>Tannerellaceae</taxon>
        <taxon>Parabacteroides</taxon>
    </lineage>
</organism>
<dbReference type="NCBIfam" id="TIGR03025">
    <property type="entry name" value="EPS_sugtrans"/>
    <property type="match status" value="1"/>
</dbReference>
<evidence type="ECO:0000256" key="2">
    <source>
        <dbReference type="ARBA" id="ARBA00006464"/>
    </source>
</evidence>
<feature type="transmembrane region" description="Helical" evidence="7">
    <location>
        <begin position="115"/>
        <end position="137"/>
    </location>
</feature>
<comment type="similarity">
    <text evidence="2">Belongs to the bacterial sugar transferase family.</text>
</comment>
<feature type="transmembrane region" description="Helical" evidence="7">
    <location>
        <begin position="48"/>
        <end position="70"/>
    </location>
</feature>
<evidence type="ECO:0000256" key="3">
    <source>
        <dbReference type="ARBA" id="ARBA00022679"/>
    </source>
</evidence>
<dbReference type="InterPro" id="IPR017475">
    <property type="entry name" value="EPS_sugar_tfrase"/>
</dbReference>
<evidence type="ECO:0000313" key="12">
    <source>
        <dbReference type="Proteomes" id="UP000285173"/>
    </source>
</evidence>
<proteinExistence type="inferred from homology"/>
<dbReference type="Proteomes" id="UP000285173">
    <property type="component" value="Unassembled WGS sequence"/>
</dbReference>
<dbReference type="EMBL" id="QRKC01000003">
    <property type="protein sequence ID" value="RHH77858.1"/>
    <property type="molecule type" value="Genomic_DNA"/>
</dbReference>
<dbReference type="Pfam" id="PF02397">
    <property type="entry name" value="Bac_transf"/>
    <property type="match status" value="1"/>
</dbReference>
<evidence type="ECO:0000259" key="8">
    <source>
        <dbReference type="Pfam" id="PF02397"/>
    </source>
</evidence>
<keyword evidence="4 7" id="KW-0812">Transmembrane</keyword>
<dbReference type="EMBL" id="QSEF01000033">
    <property type="protein sequence ID" value="RGZ43814.1"/>
    <property type="molecule type" value="Genomic_DNA"/>
</dbReference>
<dbReference type="PANTHER" id="PTHR30576:SF0">
    <property type="entry name" value="UNDECAPRENYL-PHOSPHATE N-ACETYLGALACTOSAMINYL 1-PHOSPHATE TRANSFERASE-RELATED"/>
    <property type="match status" value="1"/>
</dbReference>
<dbReference type="PANTHER" id="PTHR30576">
    <property type="entry name" value="COLANIC BIOSYNTHESIS UDP-GLUCOSE LIPID CARRIER TRANSFERASE"/>
    <property type="match status" value="1"/>
</dbReference>
<feature type="domain" description="Bacterial sugar transferase" evidence="8">
    <location>
        <begin position="280"/>
        <end position="462"/>
    </location>
</feature>
<feature type="transmembrane region" description="Helical" evidence="7">
    <location>
        <begin position="82"/>
        <end position="103"/>
    </location>
</feature>
<feature type="transmembrane region" description="Helical" evidence="7">
    <location>
        <begin position="286"/>
        <end position="304"/>
    </location>
</feature>
<dbReference type="RefSeq" id="WP_122203624.1">
    <property type="nucleotide sequence ID" value="NZ_QRKC01000003.1"/>
</dbReference>
<reference evidence="11 12" key="1">
    <citation type="submission" date="2018-08" db="EMBL/GenBank/DDBJ databases">
        <title>A genome reference for cultivated species of the human gut microbiota.</title>
        <authorList>
            <person name="Zou Y."/>
            <person name="Xue W."/>
            <person name="Luo G."/>
        </authorList>
    </citation>
    <scope>NUCLEOTIDE SEQUENCE [LARGE SCALE GENOMIC DNA]</scope>
    <source>
        <strain evidence="10 11">AM16-50</strain>
        <strain evidence="9 12">AM50-15</strain>
    </source>
</reference>
<evidence type="ECO:0000256" key="1">
    <source>
        <dbReference type="ARBA" id="ARBA00004141"/>
    </source>
</evidence>
<comment type="subcellular location">
    <subcellularLocation>
        <location evidence="1">Membrane</location>
        <topology evidence="1">Multi-pass membrane protein</topology>
    </subcellularLocation>
</comment>
<protein>
    <submittedName>
        <fullName evidence="10">Sugar transferase</fullName>
    </submittedName>
</protein>
<dbReference type="Proteomes" id="UP000283732">
    <property type="component" value="Unassembled WGS sequence"/>
</dbReference>
<evidence type="ECO:0000256" key="7">
    <source>
        <dbReference type="SAM" id="Phobius"/>
    </source>
</evidence>
<dbReference type="InterPro" id="IPR003362">
    <property type="entry name" value="Bact_transf"/>
</dbReference>
<name>A0A3R6E9R8_9BACT</name>